<dbReference type="GO" id="GO:0019171">
    <property type="term" value="F:(3R)-hydroxyacyl-[acyl-carrier-protein] dehydratase activity"/>
    <property type="evidence" value="ECO:0007669"/>
    <property type="project" value="TreeGrafter"/>
</dbReference>
<dbReference type="AlphaFoldDB" id="A0A080LVX2"/>
<dbReference type="CDD" id="cd03449">
    <property type="entry name" value="R_hydratase"/>
    <property type="match status" value="1"/>
</dbReference>
<accession>A0A5S4EP13</accession>
<comment type="caution">
    <text evidence="3">The sequence shown here is derived from an EMBL/GenBank/DDBJ whole genome shotgun (WGS) entry which is preliminary data.</text>
</comment>
<dbReference type="PANTHER" id="PTHR43437">
    <property type="entry name" value="HYDROXYACYL-THIOESTER DEHYDRATASE TYPE 2, MITOCHONDRIAL-RELATED"/>
    <property type="match status" value="1"/>
</dbReference>
<evidence type="ECO:0000259" key="2">
    <source>
        <dbReference type="Pfam" id="PF01575"/>
    </source>
</evidence>
<evidence type="ECO:0000313" key="6">
    <source>
        <dbReference type="Proteomes" id="UP000306324"/>
    </source>
</evidence>
<gene>
    <name evidence="3" type="primary">phaJ</name>
    <name evidence="4" type="ORF">ACCUM_3607</name>
    <name evidence="3" type="ORF">AW09_001908</name>
</gene>
<evidence type="ECO:0000313" key="4">
    <source>
        <dbReference type="EMBL" id="TMQ77072.1"/>
    </source>
</evidence>
<dbReference type="EC" id="4.2.1.119" evidence="3"/>
<dbReference type="GO" id="GO:0018812">
    <property type="term" value="F:3-hydroxyacyl-CoA dehydratase activity"/>
    <property type="evidence" value="ECO:0007669"/>
    <property type="project" value="UniProtKB-EC"/>
</dbReference>
<keyword evidence="1 3" id="KW-0456">Lyase</keyword>
<keyword evidence="6" id="KW-1185">Reference proteome</keyword>
<dbReference type="InterPro" id="IPR050965">
    <property type="entry name" value="UPF0336/Enoyl-CoA_hydratase"/>
</dbReference>
<dbReference type="InterPro" id="IPR029069">
    <property type="entry name" value="HotDog_dom_sf"/>
</dbReference>
<dbReference type="PANTHER" id="PTHR43437:SF3">
    <property type="entry name" value="HYDROXYACYL-THIOESTER DEHYDRATASE TYPE 2, MITOCHONDRIAL"/>
    <property type="match status" value="1"/>
</dbReference>
<sequence length="149" mass="15852">MNPQNGYDIEDLSVGMSAEIAKTITDADLVLFAGVSTDVNAVHMDEDFAKTTMFGGRIAHGMLSASLISAVLGNRLPGPGTIYMSQSLRFRAPVRPGETVHAKVTVKEVITEKSRVVVDTVCTVGDKVVIDGEATLMATSRQKREAAGK</sequence>
<name>A0A080LVX2_9PROT</name>
<dbReference type="Gene3D" id="3.10.129.10">
    <property type="entry name" value="Hotdog Thioesterase"/>
    <property type="match status" value="1"/>
</dbReference>
<feature type="domain" description="MaoC-like" evidence="2">
    <location>
        <begin position="18"/>
        <end position="119"/>
    </location>
</feature>
<protein>
    <submittedName>
        <fullName evidence="3">(R)-specific enoyl-CoA hydratase</fullName>
        <ecNumber evidence="3">4.2.1.119</ecNumber>
    </submittedName>
    <submittedName>
        <fullName evidence="4">MaoC family protein</fullName>
    </submittedName>
</protein>
<reference evidence="4 6" key="2">
    <citation type="submission" date="2019-04" db="EMBL/GenBank/DDBJ databases">
        <title>A novel phosphate-accumulating bacterium identified in bioreactor for phosphate removal from wastewater.</title>
        <authorList>
            <person name="Kotlyarov R.Y."/>
            <person name="Beletsky A.V."/>
            <person name="Kallistova A.Y."/>
            <person name="Dorofeev A.G."/>
            <person name="Nikolaev Y.Y."/>
            <person name="Pimenov N.V."/>
            <person name="Ravin N.V."/>
            <person name="Mardanov A.V."/>
        </authorList>
    </citation>
    <scope>NUCLEOTIDE SEQUENCE [LARGE SCALE GENOMIC DNA]</scope>
    <source>
        <strain evidence="4 6">Bin19</strain>
    </source>
</reference>
<dbReference type="Proteomes" id="UP000306324">
    <property type="component" value="Unassembled WGS sequence"/>
</dbReference>
<dbReference type="SUPFAM" id="SSF54637">
    <property type="entry name" value="Thioesterase/thiol ester dehydrase-isomerase"/>
    <property type="match status" value="1"/>
</dbReference>
<dbReference type="RefSeq" id="WP_034912642.1">
    <property type="nucleotide sequence ID" value="NZ_SWAD01000033.1"/>
</dbReference>
<dbReference type="Pfam" id="PF01575">
    <property type="entry name" value="MaoC_dehydratas"/>
    <property type="match status" value="1"/>
</dbReference>
<reference evidence="3 5" key="1">
    <citation type="submission" date="2014-02" db="EMBL/GenBank/DDBJ databases">
        <title>Expanding our view of genomic diversity in Candidatus Accumulibacter clades.</title>
        <authorList>
            <person name="Skennerton C.T."/>
            <person name="Barr J.J."/>
            <person name="Slater F.R."/>
            <person name="Bond P.L."/>
            <person name="Tyson G.W."/>
        </authorList>
    </citation>
    <scope>NUCLEOTIDE SEQUENCE [LARGE SCALE GENOMIC DNA]</scope>
    <source>
        <strain evidence="5">BA-91</strain>
    </source>
</reference>
<evidence type="ECO:0000313" key="5">
    <source>
        <dbReference type="Proteomes" id="UP000020077"/>
    </source>
</evidence>
<dbReference type="GO" id="GO:0006633">
    <property type="term" value="P:fatty acid biosynthetic process"/>
    <property type="evidence" value="ECO:0007669"/>
    <property type="project" value="TreeGrafter"/>
</dbReference>
<dbReference type="InterPro" id="IPR002539">
    <property type="entry name" value="MaoC-like_dom"/>
</dbReference>
<organism evidence="3 5">
    <name type="scientific">Candidatus Accumulibacter phosphatis</name>
    <dbReference type="NCBI Taxonomy" id="327160"/>
    <lineage>
        <taxon>Bacteria</taxon>
        <taxon>Pseudomonadati</taxon>
        <taxon>Pseudomonadota</taxon>
        <taxon>Betaproteobacteria</taxon>
        <taxon>Candidatus Accumulibacter</taxon>
    </lineage>
</organism>
<dbReference type="Proteomes" id="UP000020077">
    <property type="component" value="Unassembled WGS sequence"/>
</dbReference>
<accession>A0A080LVX2</accession>
<evidence type="ECO:0000256" key="1">
    <source>
        <dbReference type="ARBA" id="ARBA00023239"/>
    </source>
</evidence>
<dbReference type="FunFam" id="3.10.129.10:FF:000042">
    <property type="entry name" value="MaoC domain protein dehydratase"/>
    <property type="match status" value="1"/>
</dbReference>
<dbReference type="EMBL" id="JDVG02000325">
    <property type="protein sequence ID" value="KFB72862.1"/>
    <property type="molecule type" value="Genomic_DNA"/>
</dbReference>
<proteinExistence type="predicted"/>
<dbReference type="OrthoDB" id="9800237at2"/>
<evidence type="ECO:0000313" key="3">
    <source>
        <dbReference type="EMBL" id="KFB72862.1"/>
    </source>
</evidence>
<dbReference type="EMBL" id="SWAD01000033">
    <property type="protein sequence ID" value="TMQ77072.1"/>
    <property type="molecule type" value="Genomic_DNA"/>
</dbReference>